<reference evidence="1" key="2">
    <citation type="submission" date="2020-03" db="EMBL/GenBank/DDBJ databases">
        <title>Walnut 2.0.</title>
        <authorList>
            <person name="Marrano A."/>
            <person name="Britton M."/>
            <person name="Zimin A.V."/>
            <person name="Zaini P.A."/>
            <person name="Workman R."/>
            <person name="Puiu D."/>
            <person name="Bianco L."/>
            <person name="Allen B.J."/>
            <person name="Troggio M."/>
            <person name="Leslie C.A."/>
            <person name="Timp W."/>
            <person name="Dendekar A."/>
            <person name="Salzberg S.L."/>
            <person name="Neale D.B."/>
        </authorList>
    </citation>
    <scope>NUCLEOTIDE SEQUENCE</scope>
    <source>
        <tissue evidence="1">Leaves</tissue>
    </source>
</reference>
<comment type="caution">
    <text evidence="1">The sequence shown here is derived from an EMBL/GenBank/DDBJ whole genome shotgun (WGS) entry which is preliminary data.</text>
</comment>
<evidence type="ECO:0000313" key="2">
    <source>
        <dbReference type="Proteomes" id="UP000619265"/>
    </source>
</evidence>
<protein>
    <submittedName>
        <fullName evidence="1">Uncharacterized protein</fullName>
    </submittedName>
</protein>
<evidence type="ECO:0000313" key="1">
    <source>
        <dbReference type="EMBL" id="KAF5464478.1"/>
    </source>
</evidence>
<name>A0A834CTM4_JUGRE</name>
<gene>
    <name evidence="1" type="ORF">F2P56_014552</name>
</gene>
<dbReference type="Proteomes" id="UP000619265">
    <property type="component" value="Unassembled WGS sequence"/>
</dbReference>
<accession>A0A834CTM4</accession>
<organism evidence="1 2">
    <name type="scientific">Juglans regia</name>
    <name type="common">English walnut</name>
    <dbReference type="NCBI Taxonomy" id="51240"/>
    <lineage>
        <taxon>Eukaryota</taxon>
        <taxon>Viridiplantae</taxon>
        <taxon>Streptophyta</taxon>
        <taxon>Embryophyta</taxon>
        <taxon>Tracheophyta</taxon>
        <taxon>Spermatophyta</taxon>
        <taxon>Magnoliopsida</taxon>
        <taxon>eudicotyledons</taxon>
        <taxon>Gunneridae</taxon>
        <taxon>Pentapetalae</taxon>
        <taxon>rosids</taxon>
        <taxon>fabids</taxon>
        <taxon>Fagales</taxon>
        <taxon>Juglandaceae</taxon>
        <taxon>Juglans</taxon>
    </lineage>
</organism>
<dbReference type="EMBL" id="LIHL02000007">
    <property type="protein sequence ID" value="KAF5464478.1"/>
    <property type="molecule type" value="Genomic_DNA"/>
</dbReference>
<dbReference type="AlphaFoldDB" id="A0A834CTM4"/>
<reference evidence="1" key="1">
    <citation type="submission" date="2015-10" db="EMBL/GenBank/DDBJ databases">
        <authorList>
            <person name="Martinez-Garcia P.J."/>
            <person name="Crepeau M.W."/>
            <person name="Puiu D."/>
            <person name="Gonzalez-Ibeas D."/>
            <person name="Whalen J."/>
            <person name="Stevens K."/>
            <person name="Paul R."/>
            <person name="Butterfield T."/>
            <person name="Britton M."/>
            <person name="Reagan R."/>
            <person name="Chakraborty S."/>
            <person name="Walawage S.L."/>
            <person name="Vasquez-Gross H.A."/>
            <person name="Cardeno C."/>
            <person name="Famula R."/>
            <person name="Pratt K."/>
            <person name="Kuruganti S."/>
            <person name="Aradhya M.K."/>
            <person name="Leslie C.A."/>
            <person name="Dandekar A.M."/>
            <person name="Salzberg S.L."/>
            <person name="Wegrzyn J.L."/>
            <person name="Langley C.H."/>
            <person name="Neale D.B."/>
        </authorList>
    </citation>
    <scope>NUCLEOTIDE SEQUENCE</scope>
    <source>
        <tissue evidence="1">Leaves</tissue>
    </source>
</reference>
<sequence>MSEQNRDNRRKQKVNYTSGRTSFVVLMEQKKDKNLISSYKDVHWSMKKGRFITPTTEENYNEMIAMMDAKEPENHTDDAAAAIFREVLDHRSGYSKGLGHSFIPESSKVSGIPNEEYERLVGENEQNKKNAEYFQNRFEEFQNGFMAMRDHMQDYEQHLNLRLSEIGSELESQRETQGDP</sequence>
<proteinExistence type="predicted"/>
<dbReference type="Gramene" id="Jr07_08730_p1">
    <property type="protein sequence ID" value="cds.Jr07_08730_p1"/>
    <property type="gene ID" value="Jr07_08730"/>
</dbReference>